<sequence>MMTKGTSKAANGCARNGVCAGAPAVARPEARRRLPTTIGFAAVPDHVRLPARFFGRFTACAVAGLS</sequence>
<dbReference type="Proteomes" id="UP001202867">
    <property type="component" value="Unassembled WGS sequence"/>
</dbReference>
<dbReference type="RefSeq" id="WP_247200263.1">
    <property type="nucleotide sequence ID" value="NZ_JALKCG010000002.1"/>
</dbReference>
<evidence type="ECO:0000313" key="1">
    <source>
        <dbReference type="EMBL" id="MCK0208287.1"/>
    </source>
</evidence>
<comment type="caution">
    <text evidence="1">The sequence shown here is derived from an EMBL/GenBank/DDBJ whole genome shotgun (WGS) entry which is preliminary data.</text>
</comment>
<evidence type="ECO:0000313" key="2">
    <source>
        <dbReference type="Proteomes" id="UP001202867"/>
    </source>
</evidence>
<organism evidence="1 2">
    <name type="scientific">Ancylobacter koreensis</name>
    <dbReference type="NCBI Taxonomy" id="266121"/>
    <lineage>
        <taxon>Bacteria</taxon>
        <taxon>Pseudomonadati</taxon>
        <taxon>Pseudomonadota</taxon>
        <taxon>Alphaproteobacteria</taxon>
        <taxon>Hyphomicrobiales</taxon>
        <taxon>Xanthobacteraceae</taxon>
        <taxon>Ancylobacter</taxon>
    </lineage>
</organism>
<dbReference type="EMBL" id="JALKCG010000002">
    <property type="protein sequence ID" value="MCK0208287.1"/>
    <property type="molecule type" value="Genomic_DNA"/>
</dbReference>
<proteinExistence type="predicted"/>
<accession>A0ABT0DLX9</accession>
<name>A0ABT0DLX9_9HYPH</name>
<gene>
    <name evidence="1" type="ORF">MWN33_09610</name>
</gene>
<keyword evidence="2" id="KW-1185">Reference proteome</keyword>
<protein>
    <submittedName>
        <fullName evidence="1">Uncharacterized protein</fullName>
    </submittedName>
</protein>
<reference evidence="2" key="1">
    <citation type="submission" date="2023-07" db="EMBL/GenBank/DDBJ databases">
        <title>Ancylobacter moscoviensis sp. nov., facultatively methylotrophic bacteria from activated sludge and the reclassification of Starkeya novella (Starkey 1934) Kelly et al. 2000 as Ancylobacter novellus comb. nov., Starkeya koreensis Im et al. 2006 as Ancylobacter koreensis comb.nov., Angulomicrobium tetraedrale Vasil'eva et al. 1986 as Ancylobacter tetraedralis comb. nov., Angulomicrobium amanitiforme Fritz et al. 2004 as Ancylobacter amanitiformis comb. nov. and Methylorhabdus multivorans Doronina et al. 1996 as Ancylobacter multivorans comb. nov. and emended description of the genus Ancylobacter.</title>
        <authorList>
            <person name="Doronina N."/>
            <person name="Chemodurova A."/>
            <person name="Grouzdev D."/>
            <person name="Koziaeva V."/>
            <person name="Shi W."/>
            <person name="Wu L."/>
            <person name="Kaparullina E."/>
        </authorList>
    </citation>
    <scope>NUCLEOTIDE SEQUENCE [LARGE SCALE GENOMIC DNA]</scope>
    <source>
        <strain evidence="2">Jip08</strain>
    </source>
</reference>